<proteinExistence type="predicted"/>
<evidence type="ECO:0000313" key="1">
    <source>
        <dbReference type="EMBL" id="RCH56449.1"/>
    </source>
</evidence>
<organism evidence="1 2">
    <name type="scientific">Mucilaginibacter hurinus</name>
    <dbReference type="NCBI Taxonomy" id="2201324"/>
    <lineage>
        <taxon>Bacteria</taxon>
        <taxon>Pseudomonadati</taxon>
        <taxon>Bacteroidota</taxon>
        <taxon>Sphingobacteriia</taxon>
        <taxon>Sphingobacteriales</taxon>
        <taxon>Sphingobacteriaceae</taxon>
        <taxon>Mucilaginibacter</taxon>
    </lineage>
</organism>
<comment type="caution">
    <text evidence="1">The sequence shown here is derived from an EMBL/GenBank/DDBJ whole genome shotgun (WGS) entry which is preliminary data.</text>
</comment>
<name>A0A367GSP1_9SPHI</name>
<accession>A0A367GSP1</accession>
<dbReference type="AlphaFoldDB" id="A0A367GSP1"/>
<evidence type="ECO:0000313" key="2">
    <source>
        <dbReference type="Proteomes" id="UP000253209"/>
    </source>
</evidence>
<reference evidence="1 2" key="1">
    <citation type="submission" date="2018-05" db="EMBL/GenBank/DDBJ databases">
        <title>Mucilaginibacter hurinus sp. nov., isolated from briquette warehouse soil.</title>
        <authorList>
            <person name="Choi L."/>
        </authorList>
    </citation>
    <scope>NUCLEOTIDE SEQUENCE [LARGE SCALE GENOMIC DNA]</scope>
    <source>
        <strain evidence="1 2">ZR32</strain>
    </source>
</reference>
<protein>
    <submittedName>
        <fullName evidence="1">Uncharacterized protein</fullName>
    </submittedName>
</protein>
<gene>
    <name evidence="1" type="ORF">DJ568_00900</name>
</gene>
<dbReference type="EMBL" id="QGDC01000001">
    <property type="protein sequence ID" value="RCH56449.1"/>
    <property type="molecule type" value="Genomic_DNA"/>
</dbReference>
<sequence>MCTCATPVGCGNLNKSIIMEISEFEIKEDIVTICVKAASFPAGIKDAYDKLHRLVGSDKPRQLYGISKMSAGNIVYYAGVNKMSGDDTFGLDEYIIPKGKYLATLFKWEGNEHEFGRIFNELMQQPGVKPGTIGVEQYYVTPDEARLMVQLAGTL</sequence>
<dbReference type="Proteomes" id="UP000253209">
    <property type="component" value="Unassembled WGS sequence"/>
</dbReference>
<keyword evidence="2" id="KW-1185">Reference proteome</keyword>